<evidence type="ECO:0000256" key="3">
    <source>
        <dbReference type="ARBA" id="ARBA00023027"/>
    </source>
</evidence>
<dbReference type="EMBL" id="JADIMT010000091">
    <property type="protein sequence ID" value="MBO8436848.1"/>
    <property type="molecule type" value="Genomic_DNA"/>
</dbReference>
<evidence type="ECO:0000256" key="6">
    <source>
        <dbReference type="PROSITE-ProRule" id="PRU10007"/>
    </source>
</evidence>
<accession>A0A9D9E0E8</accession>
<dbReference type="AlphaFoldDB" id="A0A9D9E0E8"/>
<dbReference type="GO" id="GO:0004029">
    <property type="term" value="F:aldehyde dehydrogenase (NAD+) activity"/>
    <property type="evidence" value="ECO:0007669"/>
    <property type="project" value="TreeGrafter"/>
</dbReference>
<dbReference type="GO" id="GO:0006081">
    <property type="term" value="P:aldehyde metabolic process"/>
    <property type="evidence" value="ECO:0007669"/>
    <property type="project" value="InterPro"/>
</dbReference>
<dbReference type="PROSITE" id="PS00070">
    <property type="entry name" value="ALDEHYDE_DEHYDR_CYS"/>
    <property type="match status" value="1"/>
</dbReference>
<dbReference type="FunFam" id="3.40.605.10:FF:000004">
    <property type="entry name" value="Aldehyde dehydrogenase"/>
    <property type="match status" value="1"/>
</dbReference>
<dbReference type="PANTHER" id="PTHR43570">
    <property type="entry name" value="ALDEHYDE DEHYDROGENASE"/>
    <property type="match status" value="1"/>
</dbReference>
<keyword evidence="2 4" id="KW-0560">Oxidoreductase</keyword>
<name>A0A9D9E0E8_9SPIO</name>
<feature type="active site" evidence="5 6">
    <location>
        <position position="210"/>
    </location>
</feature>
<dbReference type="SUPFAM" id="SSF53720">
    <property type="entry name" value="ALDH-like"/>
    <property type="match status" value="1"/>
</dbReference>
<proteinExistence type="inferred from homology"/>
<dbReference type="Gene3D" id="3.40.309.10">
    <property type="entry name" value="Aldehyde Dehydrogenase, Chain A, domain 2"/>
    <property type="match status" value="1"/>
</dbReference>
<organism evidence="9 10">
    <name type="scientific">Candidatus Ornithospirochaeta stercoripullorum</name>
    <dbReference type="NCBI Taxonomy" id="2840899"/>
    <lineage>
        <taxon>Bacteria</taxon>
        <taxon>Pseudomonadati</taxon>
        <taxon>Spirochaetota</taxon>
        <taxon>Spirochaetia</taxon>
        <taxon>Spirochaetales</taxon>
        <taxon>Spirochaetaceae</taxon>
        <taxon>Spirochaetaceae incertae sedis</taxon>
        <taxon>Candidatus Ornithospirochaeta</taxon>
    </lineage>
</organism>
<dbReference type="Pfam" id="PF00171">
    <property type="entry name" value="Aldedh"/>
    <property type="match status" value="1"/>
</dbReference>
<reference evidence="9" key="1">
    <citation type="submission" date="2020-10" db="EMBL/GenBank/DDBJ databases">
        <authorList>
            <person name="Gilroy R."/>
        </authorList>
    </citation>
    <scope>NUCLEOTIDE SEQUENCE</scope>
    <source>
        <strain evidence="9">7293</strain>
    </source>
</reference>
<dbReference type="InterPro" id="IPR016161">
    <property type="entry name" value="Ald_DH/histidinol_DH"/>
</dbReference>
<comment type="similarity">
    <text evidence="1 4 7">Belongs to the aldehyde dehydrogenase family.</text>
</comment>
<dbReference type="Gene3D" id="3.40.605.10">
    <property type="entry name" value="Aldehyde Dehydrogenase, Chain A, domain 1"/>
    <property type="match status" value="1"/>
</dbReference>
<dbReference type="InterPro" id="IPR029510">
    <property type="entry name" value="Ald_DH_CS_GLU"/>
</dbReference>
<reference evidence="9" key="2">
    <citation type="journal article" date="2021" name="PeerJ">
        <title>Extensive microbial diversity within the chicken gut microbiome revealed by metagenomics and culture.</title>
        <authorList>
            <person name="Gilroy R."/>
            <person name="Ravi A."/>
            <person name="Getino M."/>
            <person name="Pursley I."/>
            <person name="Horton D.L."/>
            <person name="Alikhan N.F."/>
            <person name="Baker D."/>
            <person name="Gharbi K."/>
            <person name="Hall N."/>
            <person name="Watson M."/>
            <person name="Adriaenssens E.M."/>
            <person name="Foster-Nyarko E."/>
            <person name="Jarju S."/>
            <person name="Secka A."/>
            <person name="Antonio M."/>
            <person name="Oren A."/>
            <person name="Chaudhuri R.R."/>
            <person name="La Ragione R."/>
            <person name="Hildebrand F."/>
            <person name="Pallen M.J."/>
        </authorList>
    </citation>
    <scope>NUCLEOTIDE SEQUENCE</scope>
    <source>
        <strain evidence="9">7293</strain>
    </source>
</reference>
<feature type="domain" description="Aldehyde dehydrogenase" evidence="8">
    <location>
        <begin position="17"/>
        <end position="428"/>
    </location>
</feature>
<dbReference type="InterPro" id="IPR016162">
    <property type="entry name" value="Ald_DH_N"/>
</dbReference>
<evidence type="ECO:0000256" key="5">
    <source>
        <dbReference type="PIRSR" id="PIRSR036492-1"/>
    </source>
</evidence>
<evidence type="ECO:0000256" key="2">
    <source>
        <dbReference type="ARBA" id="ARBA00023002"/>
    </source>
</evidence>
<dbReference type="PANTHER" id="PTHR43570:SF16">
    <property type="entry name" value="ALDEHYDE DEHYDROGENASE TYPE III, ISOFORM Q"/>
    <property type="match status" value="1"/>
</dbReference>
<evidence type="ECO:0000313" key="10">
    <source>
        <dbReference type="Proteomes" id="UP000823615"/>
    </source>
</evidence>
<dbReference type="PROSITE" id="PS00687">
    <property type="entry name" value="ALDEHYDE_DEHYDR_GLU"/>
    <property type="match status" value="1"/>
</dbReference>
<dbReference type="FunFam" id="3.40.309.10:FF:000003">
    <property type="entry name" value="Aldehyde dehydrogenase"/>
    <property type="match status" value="1"/>
</dbReference>
<evidence type="ECO:0000256" key="1">
    <source>
        <dbReference type="ARBA" id="ARBA00009986"/>
    </source>
</evidence>
<protein>
    <recommendedName>
        <fullName evidence="4">Aldehyde dehydrogenase</fullName>
    </recommendedName>
</protein>
<dbReference type="Proteomes" id="UP000823615">
    <property type="component" value="Unassembled WGS sequence"/>
</dbReference>
<evidence type="ECO:0000313" key="9">
    <source>
        <dbReference type="EMBL" id="MBO8436848.1"/>
    </source>
</evidence>
<evidence type="ECO:0000259" key="8">
    <source>
        <dbReference type="Pfam" id="PF00171"/>
    </source>
</evidence>
<keyword evidence="3" id="KW-0520">NAD</keyword>
<sequence>MSIYSEINEKQRTYFNSGATLSYDFRIKNLRTLKTALKANEENILEALNADLGKSMFEGYATELGIVYEEIGWLEKHLRKLMKPSKAKTPITQFRAKSYIMHEPMGTVLIMSPWNYPLQLTMVPLAGAIAGGNTAVVKPSRYSKHTSELMISILRKTFPEEYIASFDGGHETNTALLEQRWDMIFFTGSPNVGKIVHQAANKYLTPCILELGGKSPVIIDSSADIPLTAKRLAWGKFLNAGQTCVAPDYVLACNSVIPALIEALKKEIEKMFSQDPLKSEDLPKIINEKHYQRLAGLLEDANVVYGGKRDDETRKIAPTIISPASWDDKAMQEEIFGPLLPILSVESVDEAIKIVRSHEKPLALYIFSKKKENIRKVLSSLSFGGGCVNDTVVHLTAPELPFGGIGNSGMGCYHGKRSFQAFTHDKAIMDKALWIDLPVRYAPFKGKLKLLRMLMR</sequence>
<gene>
    <name evidence="9" type="ORF">IAA97_07720</name>
</gene>
<comment type="caution">
    <text evidence="9">The sequence shown here is derived from an EMBL/GenBank/DDBJ whole genome shotgun (WGS) entry which is preliminary data.</text>
</comment>
<dbReference type="GO" id="GO:0005737">
    <property type="term" value="C:cytoplasm"/>
    <property type="evidence" value="ECO:0007669"/>
    <property type="project" value="TreeGrafter"/>
</dbReference>
<feature type="active site" evidence="5">
    <location>
        <position position="244"/>
    </location>
</feature>
<evidence type="ECO:0000256" key="7">
    <source>
        <dbReference type="RuleBase" id="RU003345"/>
    </source>
</evidence>
<dbReference type="InterPro" id="IPR012394">
    <property type="entry name" value="Aldehyde_DH_NAD(P)"/>
</dbReference>
<evidence type="ECO:0000256" key="4">
    <source>
        <dbReference type="PIRNR" id="PIRNR036492"/>
    </source>
</evidence>
<dbReference type="CDD" id="cd07136">
    <property type="entry name" value="ALDH_YwdH-P39616"/>
    <property type="match status" value="1"/>
</dbReference>
<dbReference type="PIRSF" id="PIRSF036492">
    <property type="entry name" value="ALDH"/>
    <property type="match status" value="1"/>
</dbReference>
<dbReference type="InterPro" id="IPR015590">
    <property type="entry name" value="Aldehyde_DH_dom"/>
</dbReference>
<dbReference type="InterPro" id="IPR016163">
    <property type="entry name" value="Ald_DH_C"/>
</dbReference>
<dbReference type="InterPro" id="IPR016160">
    <property type="entry name" value="Ald_DH_CS_CYS"/>
</dbReference>